<evidence type="ECO:0000313" key="4">
    <source>
        <dbReference type="Proteomes" id="UP000017836"/>
    </source>
</evidence>
<gene>
    <name evidence="3" type="ORF">AMTR_s00104p00070050</name>
</gene>
<dbReference type="InterPro" id="IPR041694">
    <property type="entry name" value="ADH_N_2"/>
</dbReference>
<dbReference type="OMA" id="VDELWWY"/>
<dbReference type="Pfam" id="PF16884">
    <property type="entry name" value="ADH_N_2"/>
    <property type="match status" value="1"/>
</dbReference>
<dbReference type="EMBL" id="KI394907">
    <property type="protein sequence ID" value="ERN00346.1"/>
    <property type="molecule type" value="Genomic_DNA"/>
</dbReference>
<name>W1NYG8_AMBTC</name>
<keyword evidence="4" id="KW-1185">Reference proteome</keyword>
<evidence type="ECO:0000313" key="3">
    <source>
        <dbReference type="EMBL" id="ERN00346.1"/>
    </source>
</evidence>
<proteinExistence type="predicted"/>
<protein>
    <recommendedName>
        <fullName evidence="2">Enoyl reductase (ER) domain-containing protein</fullName>
    </recommendedName>
</protein>
<dbReference type="SMART" id="SM00829">
    <property type="entry name" value="PKS_ER"/>
    <property type="match status" value="1"/>
</dbReference>
<dbReference type="SUPFAM" id="SSF50129">
    <property type="entry name" value="GroES-like"/>
    <property type="match status" value="1"/>
</dbReference>
<dbReference type="Pfam" id="PF00107">
    <property type="entry name" value="ADH_zinc_N"/>
    <property type="match status" value="1"/>
</dbReference>
<dbReference type="PANTHER" id="PTHR43205:SF12">
    <property type="entry name" value="OS06G0602900 PROTEIN"/>
    <property type="match status" value="1"/>
</dbReference>
<dbReference type="PANTHER" id="PTHR43205">
    <property type="entry name" value="PROSTAGLANDIN REDUCTASE"/>
    <property type="match status" value="1"/>
</dbReference>
<sequence length="308" mass="33565">MEVGNRYVSLKKYINGAPCESDLEIKTAALSLEPRKGSGDIIDAPGVGEVVASDIADYNKGDWVADHIGWQEYSVIHGGETMRKIETKEFPLSHHAGILGLSGFTAYVGFHHVCKPKKGDRVFVSAAAGSVGSLVGQYAKLAGCYTVGCVGSKKKVDMLKDKIGFDDAFNYRDEPDLKAALKRHFPDGIDIYFDNVGGEMLEAAVANMNCFGRIGICGAISDYTNSIRTGTFDTVDTIDKRITIQGFLVVDYVHIYKEFLKATVDYLHRGEIHAVEDISQGLESVPAAFVGLFHGDNTGRKLVQVIHH</sequence>
<dbReference type="HOGENOM" id="CLU_026673_29_1_1"/>
<dbReference type="InterPro" id="IPR013149">
    <property type="entry name" value="ADH-like_C"/>
</dbReference>
<dbReference type="eggNOG" id="KOG1196">
    <property type="taxonomic scope" value="Eukaryota"/>
</dbReference>
<feature type="domain" description="Enoyl reductase (ER)" evidence="2">
    <location>
        <begin position="4"/>
        <end position="303"/>
    </location>
</feature>
<dbReference type="GO" id="GO:0016628">
    <property type="term" value="F:oxidoreductase activity, acting on the CH-CH group of donors, NAD or NADP as acceptor"/>
    <property type="evidence" value="ECO:0007669"/>
    <property type="project" value="InterPro"/>
</dbReference>
<dbReference type="InterPro" id="IPR045010">
    <property type="entry name" value="MDR_fam"/>
</dbReference>
<dbReference type="Gene3D" id="3.90.180.10">
    <property type="entry name" value="Medium-chain alcohol dehydrogenases, catalytic domain"/>
    <property type="match status" value="1"/>
</dbReference>
<dbReference type="InterPro" id="IPR011032">
    <property type="entry name" value="GroES-like_sf"/>
</dbReference>
<dbReference type="InterPro" id="IPR036291">
    <property type="entry name" value="NAD(P)-bd_dom_sf"/>
</dbReference>
<dbReference type="Proteomes" id="UP000017836">
    <property type="component" value="Unassembled WGS sequence"/>
</dbReference>
<evidence type="ECO:0000259" key="2">
    <source>
        <dbReference type="SMART" id="SM00829"/>
    </source>
</evidence>
<evidence type="ECO:0000256" key="1">
    <source>
        <dbReference type="ARBA" id="ARBA00023002"/>
    </source>
</evidence>
<dbReference type="FunFam" id="3.40.50.720:FF:000121">
    <property type="entry name" value="Prostaglandin reductase 2"/>
    <property type="match status" value="1"/>
</dbReference>
<dbReference type="AlphaFoldDB" id="W1NYG8"/>
<dbReference type="SUPFAM" id="SSF51735">
    <property type="entry name" value="NAD(P)-binding Rossmann-fold domains"/>
    <property type="match status" value="1"/>
</dbReference>
<dbReference type="Gramene" id="ERN00346">
    <property type="protein sequence ID" value="ERN00346"/>
    <property type="gene ID" value="AMTR_s00104p00070050"/>
</dbReference>
<keyword evidence="1" id="KW-0560">Oxidoreductase</keyword>
<reference evidence="4" key="1">
    <citation type="journal article" date="2013" name="Science">
        <title>The Amborella genome and the evolution of flowering plants.</title>
        <authorList>
            <consortium name="Amborella Genome Project"/>
        </authorList>
    </citation>
    <scope>NUCLEOTIDE SEQUENCE [LARGE SCALE GENOMIC DNA]</scope>
</reference>
<dbReference type="Gene3D" id="3.40.50.720">
    <property type="entry name" value="NAD(P)-binding Rossmann-like Domain"/>
    <property type="match status" value="1"/>
</dbReference>
<accession>W1NYG8</accession>
<dbReference type="InterPro" id="IPR020843">
    <property type="entry name" value="ER"/>
</dbReference>
<organism evidence="3 4">
    <name type="scientific">Amborella trichopoda</name>
    <dbReference type="NCBI Taxonomy" id="13333"/>
    <lineage>
        <taxon>Eukaryota</taxon>
        <taxon>Viridiplantae</taxon>
        <taxon>Streptophyta</taxon>
        <taxon>Embryophyta</taxon>
        <taxon>Tracheophyta</taxon>
        <taxon>Spermatophyta</taxon>
        <taxon>Magnoliopsida</taxon>
        <taxon>Amborellales</taxon>
        <taxon>Amborellaceae</taxon>
        <taxon>Amborella</taxon>
    </lineage>
</organism>